<evidence type="ECO:0000313" key="1">
    <source>
        <dbReference type="EMBL" id="SOC16527.1"/>
    </source>
</evidence>
<dbReference type="EMBL" id="OBMR01000014">
    <property type="protein sequence ID" value="SOC16527.1"/>
    <property type="molecule type" value="Genomic_DNA"/>
</dbReference>
<accession>A0A285T584</accession>
<dbReference type="Proteomes" id="UP000219563">
    <property type="component" value="Unassembled WGS sequence"/>
</dbReference>
<dbReference type="AlphaFoldDB" id="A0A285T584"/>
<proteinExistence type="predicted"/>
<evidence type="ECO:0000313" key="2">
    <source>
        <dbReference type="Proteomes" id="UP000219563"/>
    </source>
</evidence>
<name>A0A285T584_9FIRM</name>
<sequence length="75" mass="8755">MITDRYKKVYERGKPKHSPFDDFSIKHPAMDLSRRAKIFSPFDALKGFNEEIASTEQSFEANYSDLEHVPAEEYP</sequence>
<reference evidence="1 2" key="1">
    <citation type="submission" date="2017-08" db="EMBL/GenBank/DDBJ databases">
        <authorList>
            <person name="de Groot N.N."/>
        </authorList>
    </citation>
    <scope>NUCLEOTIDE SEQUENCE [LARGE SCALE GENOMIC DNA]</scope>
    <source>
        <strain evidence="1 2">DSM 9787</strain>
    </source>
</reference>
<protein>
    <submittedName>
        <fullName evidence="1">Uncharacterized protein</fullName>
    </submittedName>
</protein>
<gene>
    <name evidence="1" type="ORF">SAMN02910411_0430</name>
</gene>
<dbReference type="RefSeq" id="WP_097077208.1">
    <property type="nucleotide sequence ID" value="NZ_OBMR01000014.1"/>
</dbReference>
<organism evidence="1 2">
    <name type="scientific">Pseudobutyrivibrio ruminis DSM 9787</name>
    <dbReference type="NCBI Taxonomy" id="1123011"/>
    <lineage>
        <taxon>Bacteria</taxon>
        <taxon>Bacillati</taxon>
        <taxon>Bacillota</taxon>
        <taxon>Clostridia</taxon>
        <taxon>Lachnospirales</taxon>
        <taxon>Lachnospiraceae</taxon>
        <taxon>Pseudobutyrivibrio</taxon>
    </lineage>
</organism>